<dbReference type="STRING" id="105231.A0A1Y1HMK7"/>
<dbReference type="InterPro" id="IPR046357">
    <property type="entry name" value="PPIase_dom_sf"/>
</dbReference>
<evidence type="ECO:0000256" key="3">
    <source>
        <dbReference type="ARBA" id="ARBA00013194"/>
    </source>
</evidence>
<evidence type="ECO:0000313" key="12">
    <source>
        <dbReference type="Proteomes" id="UP000054558"/>
    </source>
</evidence>
<evidence type="ECO:0000256" key="7">
    <source>
        <dbReference type="ARBA" id="ARBA00024849"/>
    </source>
</evidence>
<dbReference type="GO" id="GO:0003755">
    <property type="term" value="F:peptidyl-prolyl cis-trans isomerase activity"/>
    <property type="evidence" value="ECO:0000318"/>
    <property type="project" value="GO_Central"/>
</dbReference>
<dbReference type="Pfam" id="PF05698">
    <property type="entry name" value="Trigger_C"/>
    <property type="match status" value="1"/>
</dbReference>
<keyword evidence="8" id="KW-0175">Coiled coil</keyword>
<dbReference type="InterPro" id="IPR036611">
    <property type="entry name" value="Trigger_fac_ribosome-bd_sf"/>
</dbReference>
<reference evidence="11 12" key="1">
    <citation type="journal article" date="2014" name="Nat. Commun.">
        <title>Klebsormidium flaccidum genome reveals primary factors for plant terrestrial adaptation.</title>
        <authorList>
            <person name="Hori K."/>
            <person name="Maruyama F."/>
            <person name="Fujisawa T."/>
            <person name="Togashi T."/>
            <person name="Yamamoto N."/>
            <person name="Seo M."/>
            <person name="Sato S."/>
            <person name="Yamada T."/>
            <person name="Mori H."/>
            <person name="Tajima N."/>
            <person name="Moriyama T."/>
            <person name="Ikeuchi M."/>
            <person name="Watanabe M."/>
            <person name="Wada H."/>
            <person name="Kobayashi K."/>
            <person name="Saito M."/>
            <person name="Masuda T."/>
            <person name="Sasaki-Sekimoto Y."/>
            <person name="Mashiguchi K."/>
            <person name="Awai K."/>
            <person name="Shimojima M."/>
            <person name="Masuda S."/>
            <person name="Iwai M."/>
            <person name="Nobusawa T."/>
            <person name="Narise T."/>
            <person name="Kondo S."/>
            <person name="Saito H."/>
            <person name="Sato R."/>
            <person name="Murakawa M."/>
            <person name="Ihara Y."/>
            <person name="Oshima-Yamada Y."/>
            <person name="Ohtaka K."/>
            <person name="Satoh M."/>
            <person name="Sonobe K."/>
            <person name="Ishii M."/>
            <person name="Ohtani R."/>
            <person name="Kanamori-Sato M."/>
            <person name="Honoki R."/>
            <person name="Miyazaki D."/>
            <person name="Mochizuki H."/>
            <person name="Umetsu J."/>
            <person name="Higashi K."/>
            <person name="Shibata D."/>
            <person name="Kamiya Y."/>
            <person name="Sato N."/>
            <person name="Nakamura Y."/>
            <person name="Tabata S."/>
            <person name="Ida S."/>
            <person name="Kurokawa K."/>
            <person name="Ohta H."/>
        </authorList>
    </citation>
    <scope>NUCLEOTIDE SEQUENCE [LARGE SCALE GENOMIC DNA]</scope>
    <source>
        <strain evidence="11 12">NIES-2285</strain>
    </source>
</reference>
<evidence type="ECO:0000256" key="2">
    <source>
        <dbReference type="ARBA" id="ARBA00005464"/>
    </source>
</evidence>
<dbReference type="EC" id="5.2.1.8" evidence="3"/>
<dbReference type="AlphaFoldDB" id="A0A1Y1HMK7"/>
<evidence type="ECO:0000313" key="11">
    <source>
        <dbReference type="EMBL" id="GAQ78231.1"/>
    </source>
</evidence>
<dbReference type="GO" id="GO:0044183">
    <property type="term" value="F:protein folding chaperone"/>
    <property type="evidence" value="ECO:0000318"/>
    <property type="project" value="GO_Central"/>
</dbReference>
<dbReference type="InterPro" id="IPR027304">
    <property type="entry name" value="Trigger_fact/SurA_dom_sf"/>
</dbReference>
<evidence type="ECO:0000256" key="8">
    <source>
        <dbReference type="SAM" id="Coils"/>
    </source>
</evidence>
<keyword evidence="4" id="KW-0697">Rotamase</keyword>
<dbReference type="PANTHER" id="PTHR30560">
    <property type="entry name" value="TRIGGER FACTOR CHAPERONE AND PEPTIDYL-PROLYL CIS/TRANS ISOMERASE"/>
    <property type="match status" value="1"/>
</dbReference>
<comment type="function">
    <text evidence="7">Involved in protein export. Acts as a chaperone by maintaining the newly synthesized protein in an open conformation. Functions as a peptidyl-prolyl cis-trans isomerase.</text>
</comment>
<dbReference type="Gene3D" id="3.10.50.40">
    <property type="match status" value="1"/>
</dbReference>
<keyword evidence="12" id="KW-1185">Reference proteome</keyword>
<dbReference type="Gene3D" id="1.10.3120.10">
    <property type="entry name" value="Trigger factor, C-terminal domain"/>
    <property type="match status" value="1"/>
</dbReference>
<dbReference type="InterPro" id="IPR005215">
    <property type="entry name" value="Trig_fac"/>
</dbReference>
<dbReference type="SUPFAM" id="SSF109998">
    <property type="entry name" value="Triger factor/SurA peptide-binding domain-like"/>
    <property type="match status" value="1"/>
</dbReference>
<dbReference type="EMBL" id="DF236958">
    <property type="protein sequence ID" value="GAQ78231.1"/>
    <property type="molecule type" value="Genomic_DNA"/>
</dbReference>
<dbReference type="InterPro" id="IPR008880">
    <property type="entry name" value="Trigger_fac_C"/>
</dbReference>
<keyword evidence="5" id="KW-0143">Chaperone</keyword>
<dbReference type="SUPFAM" id="SSF54534">
    <property type="entry name" value="FKBP-like"/>
    <property type="match status" value="1"/>
</dbReference>
<gene>
    <name evidence="11" type="ORF">KFL_000090760</name>
</gene>
<protein>
    <recommendedName>
        <fullName evidence="3">peptidylprolyl isomerase</fullName>
        <ecNumber evidence="3">5.2.1.8</ecNumber>
    </recommendedName>
</protein>
<evidence type="ECO:0000256" key="4">
    <source>
        <dbReference type="ARBA" id="ARBA00023110"/>
    </source>
</evidence>
<sequence length="548" mass="60795">MASQLVRNAALQPKCLTQCARNVTSEASKLLAPPQCCSRLLSSSKLHKRNSSFLGERSALVQNVSRTLLRRAPVDQRISARASHGVSQKGQANELVVREVQQPQSRVLLNVTVPQKSCQDAYELVLREFKKKVKINGYRPTDKIPVPLLVNHIGETQVKASTVEALLKTTIPKALQSVANRALKESEHITTKFDDMVAAFDPKKELVYDVVVDVAPDLVWKTPRAYAGLEVTVEIDDEDTIAHDADANFRARHKDLGSLKIKQGGGIDQGNVALIDVAAKRLDADGNVGEEILSATQKGFQLDTEEGAFLLPGFVEAVLGLEAGQAKAFDLVFPDTWQQESLRGVKARFSVDVKEIFNRDLPPLTDETADQLYPGAKTLAEAREGFLAAAQEAARLKKKFKTQQAVTDALGQVVYADVPNSLLEEQGRQIYASKLLELQAKGQLDRNSIAQLSSQEMVNNYLLNQKDQIMDICRKTLAVAEVFKLENLTYSKEELDREVESARQEFAGVEQEFDMERVKEQAQEILEGNKVLEWLVDNAKVTYVTSKR</sequence>
<feature type="domain" description="Trigger factor C-terminal" evidence="10">
    <location>
        <begin position="378"/>
        <end position="536"/>
    </location>
</feature>
<dbReference type="HAMAP" id="MF_00303">
    <property type="entry name" value="Trigger_factor_Tig"/>
    <property type="match status" value="1"/>
</dbReference>
<evidence type="ECO:0000256" key="5">
    <source>
        <dbReference type="ARBA" id="ARBA00023186"/>
    </source>
</evidence>
<dbReference type="OMA" id="KGIKTQF"/>
<name>A0A1Y1HMK7_KLENI</name>
<dbReference type="Gene3D" id="3.30.70.1050">
    <property type="entry name" value="Trigger factor ribosome-binding domain"/>
    <property type="match status" value="1"/>
</dbReference>
<feature type="domain" description="Trigger factor ribosome-binding bacterial" evidence="9">
    <location>
        <begin position="101"/>
        <end position="239"/>
    </location>
</feature>
<evidence type="ECO:0000256" key="6">
    <source>
        <dbReference type="ARBA" id="ARBA00023235"/>
    </source>
</evidence>
<comment type="catalytic activity">
    <reaction evidence="1">
        <text>[protein]-peptidylproline (omega=180) = [protein]-peptidylproline (omega=0)</text>
        <dbReference type="Rhea" id="RHEA:16237"/>
        <dbReference type="Rhea" id="RHEA-COMP:10747"/>
        <dbReference type="Rhea" id="RHEA-COMP:10748"/>
        <dbReference type="ChEBI" id="CHEBI:83833"/>
        <dbReference type="ChEBI" id="CHEBI:83834"/>
        <dbReference type="EC" id="5.2.1.8"/>
    </reaction>
</comment>
<dbReference type="GO" id="GO:0043022">
    <property type="term" value="F:ribosome binding"/>
    <property type="evidence" value="ECO:0000318"/>
    <property type="project" value="GO_Central"/>
</dbReference>
<keyword evidence="6" id="KW-0413">Isomerase</keyword>
<proteinExistence type="inferred from homology"/>
<comment type="similarity">
    <text evidence="2">Belongs to the FKBP-type PPIase family. Tig subfamily.</text>
</comment>
<dbReference type="GO" id="GO:0051083">
    <property type="term" value="P:'de novo' cotranslational protein folding"/>
    <property type="evidence" value="ECO:0000318"/>
    <property type="project" value="GO_Central"/>
</dbReference>
<dbReference type="InterPro" id="IPR037041">
    <property type="entry name" value="Trigger_fac_C_sf"/>
</dbReference>
<dbReference type="PANTHER" id="PTHR30560:SF3">
    <property type="entry name" value="TRIGGER FACTOR-LIKE PROTEIN TIG, CHLOROPLASTIC"/>
    <property type="match status" value="1"/>
</dbReference>
<dbReference type="Proteomes" id="UP000054558">
    <property type="component" value="Unassembled WGS sequence"/>
</dbReference>
<dbReference type="OrthoDB" id="3366at2759"/>
<organism evidence="11 12">
    <name type="scientific">Klebsormidium nitens</name>
    <name type="common">Green alga</name>
    <name type="synonym">Ulothrix nitens</name>
    <dbReference type="NCBI Taxonomy" id="105231"/>
    <lineage>
        <taxon>Eukaryota</taxon>
        <taxon>Viridiplantae</taxon>
        <taxon>Streptophyta</taxon>
        <taxon>Klebsormidiophyceae</taxon>
        <taxon>Klebsormidiales</taxon>
        <taxon>Klebsormidiaceae</taxon>
        <taxon>Klebsormidium</taxon>
    </lineage>
</organism>
<dbReference type="GO" id="GO:0015031">
    <property type="term" value="P:protein transport"/>
    <property type="evidence" value="ECO:0007669"/>
    <property type="project" value="InterPro"/>
</dbReference>
<accession>A0A1Y1HMK7</accession>
<dbReference type="Pfam" id="PF05697">
    <property type="entry name" value="Trigger_N"/>
    <property type="match status" value="1"/>
</dbReference>
<evidence type="ECO:0000259" key="9">
    <source>
        <dbReference type="Pfam" id="PF05697"/>
    </source>
</evidence>
<dbReference type="InterPro" id="IPR008881">
    <property type="entry name" value="Trigger_fac_ribosome-bd_bac"/>
</dbReference>
<dbReference type="SUPFAM" id="SSF102735">
    <property type="entry name" value="Trigger factor ribosome-binding domain"/>
    <property type="match status" value="1"/>
</dbReference>
<evidence type="ECO:0000259" key="10">
    <source>
        <dbReference type="Pfam" id="PF05698"/>
    </source>
</evidence>
<feature type="coiled-coil region" evidence="8">
    <location>
        <begin position="485"/>
        <end position="512"/>
    </location>
</feature>
<evidence type="ECO:0000256" key="1">
    <source>
        <dbReference type="ARBA" id="ARBA00000971"/>
    </source>
</evidence>
<dbReference type="GO" id="GO:0043335">
    <property type="term" value="P:protein unfolding"/>
    <property type="evidence" value="ECO:0000318"/>
    <property type="project" value="GO_Central"/>
</dbReference>
<dbReference type="FunFam" id="3.30.70.1050:FF:000004">
    <property type="entry name" value="Trigger factor"/>
    <property type="match status" value="1"/>
</dbReference>